<feature type="transmembrane region" description="Helical" evidence="1">
    <location>
        <begin position="58"/>
        <end position="76"/>
    </location>
</feature>
<accession>A0A7I4Z1V6</accession>
<sequence length="257" mass="29081">MTLTACSFCFHRTSLLSEASKQERHGVGKDYTLFALILSAFSFVVYNALFLAAQLWEAVGTLALGLYYIVPFWGYARGNTTVLRIGTGLQALATAIIFGFFVFFCVEIFVPHSLVYKVLTYIIHMDEDRRVKVARYTSIGMTVDSLVTSLLHLWALVMCFLQCRQEDIKSDAPLEAMAIHTELDYPQVTRLVPQHPPPREMHYPRPSASEVIMAQLGKKRFALPRLRTTSDGEIVGTLRSKARLDHHHLSMPPPTRF</sequence>
<evidence type="ECO:0000313" key="3">
    <source>
        <dbReference type="WBParaSite" id="HCON_00162430-00003"/>
    </source>
</evidence>
<keyword evidence="2" id="KW-1185">Reference proteome</keyword>
<dbReference type="Proteomes" id="UP000025227">
    <property type="component" value="Unplaced"/>
</dbReference>
<dbReference type="OrthoDB" id="5867340at2759"/>
<feature type="transmembrane region" description="Helical" evidence="1">
    <location>
        <begin position="31"/>
        <end position="52"/>
    </location>
</feature>
<keyword evidence="1" id="KW-0812">Transmembrane</keyword>
<name>A0A7I4Z1V6_HAECO</name>
<keyword evidence="1" id="KW-1133">Transmembrane helix</keyword>
<reference evidence="3" key="1">
    <citation type="submission" date="2020-12" db="UniProtKB">
        <authorList>
            <consortium name="WormBaseParasite"/>
        </authorList>
    </citation>
    <scope>IDENTIFICATION</scope>
    <source>
        <strain evidence="3">MHco3</strain>
    </source>
</reference>
<keyword evidence="1" id="KW-0472">Membrane</keyword>
<dbReference type="AlphaFoldDB" id="A0A7I4Z1V6"/>
<feature type="transmembrane region" description="Helical" evidence="1">
    <location>
        <begin position="139"/>
        <end position="161"/>
    </location>
</feature>
<dbReference type="WBParaSite" id="HCON_00162430-00003">
    <property type="protein sequence ID" value="HCON_00162430-00003"/>
    <property type="gene ID" value="HCON_00162430"/>
</dbReference>
<organism evidence="2 3">
    <name type="scientific">Haemonchus contortus</name>
    <name type="common">Barber pole worm</name>
    <dbReference type="NCBI Taxonomy" id="6289"/>
    <lineage>
        <taxon>Eukaryota</taxon>
        <taxon>Metazoa</taxon>
        <taxon>Ecdysozoa</taxon>
        <taxon>Nematoda</taxon>
        <taxon>Chromadorea</taxon>
        <taxon>Rhabditida</taxon>
        <taxon>Rhabditina</taxon>
        <taxon>Rhabditomorpha</taxon>
        <taxon>Strongyloidea</taxon>
        <taxon>Trichostrongylidae</taxon>
        <taxon>Haemonchus</taxon>
    </lineage>
</organism>
<proteinExistence type="predicted"/>
<evidence type="ECO:0000256" key="1">
    <source>
        <dbReference type="SAM" id="Phobius"/>
    </source>
</evidence>
<dbReference type="OMA" id="RNCSIAM"/>
<protein>
    <submittedName>
        <fullName evidence="3">DUF4203 domain-containing protein</fullName>
    </submittedName>
</protein>
<feature type="transmembrane region" description="Helical" evidence="1">
    <location>
        <begin position="88"/>
        <end position="110"/>
    </location>
</feature>
<evidence type="ECO:0000313" key="2">
    <source>
        <dbReference type="Proteomes" id="UP000025227"/>
    </source>
</evidence>